<reference evidence="2" key="1">
    <citation type="journal article" date="2017" name="Nat. Ecol. Evol.">
        <title>Genome expansion and lineage-specific genetic innovations in the forest pathogenic fungi Armillaria.</title>
        <authorList>
            <person name="Sipos G."/>
            <person name="Prasanna A.N."/>
            <person name="Walter M.C."/>
            <person name="O'Connor E."/>
            <person name="Balint B."/>
            <person name="Krizsan K."/>
            <person name="Kiss B."/>
            <person name="Hess J."/>
            <person name="Varga T."/>
            <person name="Slot J."/>
            <person name="Riley R."/>
            <person name="Boka B."/>
            <person name="Rigling D."/>
            <person name="Barry K."/>
            <person name="Lee J."/>
            <person name="Mihaltcheva S."/>
            <person name="LaButti K."/>
            <person name="Lipzen A."/>
            <person name="Waldron R."/>
            <person name="Moloney N.M."/>
            <person name="Sperisen C."/>
            <person name="Kredics L."/>
            <person name="Vagvoelgyi C."/>
            <person name="Patrignani A."/>
            <person name="Fitzpatrick D."/>
            <person name="Nagy I."/>
            <person name="Doyle S."/>
            <person name="Anderson J.B."/>
            <person name="Grigoriev I.V."/>
            <person name="Gueldener U."/>
            <person name="Muensterkoetter M."/>
            <person name="Nagy L.G."/>
        </authorList>
    </citation>
    <scope>NUCLEOTIDE SEQUENCE [LARGE SCALE GENOMIC DNA]</scope>
    <source>
        <strain evidence="2">C18/9</strain>
    </source>
</reference>
<dbReference type="AlphaFoldDB" id="A0A284RE90"/>
<gene>
    <name evidence="1" type="ORF">ARMOST_10397</name>
</gene>
<dbReference type="EMBL" id="FUEG01000007">
    <property type="protein sequence ID" value="SJL07054.1"/>
    <property type="molecule type" value="Genomic_DNA"/>
</dbReference>
<evidence type="ECO:0000313" key="1">
    <source>
        <dbReference type="EMBL" id="SJL07054.1"/>
    </source>
</evidence>
<sequence length="88" mass="10123">MEATDETRNRKLRISVPWDKLLGLSFPTFLFCRLTISQVSHSVKANPTFTYNGSYFLCSARGSEALLERSGLPRRNRFEILMIILALR</sequence>
<dbReference type="Proteomes" id="UP000219338">
    <property type="component" value="Unassembled WGS sequence"/>
</dbReference>
<evidence type="ECO:0000313" key="2">
    <source>
        <dbReference type="Proteomes" id="UP000219338"/>
    </source>
</evidence>
<organism evidence="1 2">
    <name type="scientific">Armillaria ostoyae</name>
    <name type="common">Armillaria root rot fungus</name>
    <dbReference type="NCBI Taxonomy" id="47428"/>
    <lineage>
        <taxon>Eukaryota</taxon>
        <taxon>Fungi</taxon>
        <taxon>Dikarya</taxon>
        <taxon>Basidiomycota</taxon>
        <taxon>Agaricomycotina</taxon>
        <taxon>Agaricomycetes</taxon>
        <taxon>Agaricomycetidae</taxon>
        <taxon>Agaricales</taxon>
        <taxon>Marasmiineae</taxon>
        <taxon>Physalacriaceae</taxon>
        <taxon>Armillaria</taxon>
    </lineage>
</organism>
<keyword evidence="2" id="KW-1185">Reference proteome</keyword>
<accession>A0A284RE90</accession>
<name>A0A284RE90_ARMOS</name>
<protein>
    <submittedName>
        <fullName evidence="1">Uncharacterized protein</fullName>
    </submittedName>
</protein>
<proteinExistence type="predicted"/>